<evidence type="ECO:0000259" key="7">
    <source>
        <dbReference type="PROSITE" id="PS51686"/>
    </source>
</evidence>
<dbReference type="PRINTS" id="PR02008">
    <property type="entry name" value="RCMTFAMILY"/>
</dbReference>
<dbReference type="GO" id="GO:0003723">
    <property type="term" value="F:RNA binding"/>
    <property type="evidence" value="ECO:0007669"/>
    <property type="project" value="UniProtKB-UniRule"/>
</dbReference>
<keyword evidence="4 6" id="KW-0949">S-adenosyl-L-methionine</keyword>
<proteinExistence type="inferred from homology"/>
<dbReference type="InterPro" id="IPR018314">
    <property type="entry name" value="RsmB/NOL1/NOP2-like_CS"/>
</dbReference>
<reference evidence="8" key="2">
    <citation type="submission" date="2020-11" db="EMBL/GenBank/DDBJ databases">
        <authorList>
            <person name="McCartney M.A."/>
            <person name="Auch B."/>
            <person name="Kono T."/>
            <person name="Mallez S."/>
            <person name="Becker A."/>
            <person name="Gohl D.M."/>
            <person name="Silverstein K.A.T."/>
            <person name="Koren S."/>
            <person name="Bechman K.B."/>
            <person name="Herman A."/>
            <person name="Abrahante J.E."/>
            <person name="Garbe J."/>
        </authorList>
    </citation>
    <scope>NUCLEOTIDE SEQUENCE</scope>
    <source>
        <strain evidence="8">Duluth1</strain>
        <tissue evidence="8">Whole animal</tissue>
    </source>
</reference>
<keyword evidence="2 6" id="KW-0489">Methyltransferase</keyword>
<dbReference type="Gene3D" id="3.40.50.150">
    <property type="entry name" value="Vaccinia Virus protein VP39"/>
    <property type="match status" value="1"/>
</dbReference>
<keyword evidence="9" id="KW-1185">Reference proteome</keyword>
<dbReference type="AlphaFoldDB" id="A0A9D4ETJ9"/>
<evidence type="ECO:0000256" key="3">
    <source>
        <dbReference type="ARBA" id="ARBA00022679"/>
    </source>
</evidence>
<evidence type="ECO:0000256" key="5">
    <source>
        <dbReference type="ARBA" id="ARBA00022884"/>
    </source>
</evidence>
<dbReference type="PROSITE" id="PS01153">
    <property type="entry name" value="NOL1_NOP2_SUN"/>
    <property type="match status" value="1"/>
</dbReference>
<dbReference type="PANTHER" id="PTHR22807:SF30">
    <property type="entry name" value="28S RRNA (CYTOSINE(4447)-C(5))-METHYLTRANSFERASE-RELATED"/>
    <property type="match status" value="1"/>
</dbReference>
<evidence type="ECO:0000313" key="8">
    <source>
        <dbReference type="EMBL" id="KAH3784241.1"/>
    </source>
</evidence>
<accession>A0A9D4ETJ9</accession>
<evidence type="ECO:0000313" key="9">
    <source>
        <dbReference type="Proteomes" id="UP000828390"/>
    </source>
</evidence>
<name>A0A9D4ETJ9_DREPO</name>
<sequence length="104" mass="11457">MKGFDRVLLDAPCSGSGVISKDPEVKVTKDEADILRCSQLQKELLLAAIDCCNAKSKTGGYVVYSTCSVLVRERTADPANFLSDPILLTCQQRLVVFVIIFFRN</sequence>
<dbReference type="SUPFAM" id="SSF53335">
    <property type="entry name" value="S-adenosyl-L-methionine-dependent methyltransferases"/>
    <property type="match status" value="1"/>
</dbReference>
<dbReference type="InterPro" id="IPR023267">
    <property type="entry name" value="RCMT"/>
</dbReference>
<organism evidence="8 9">
    <name type="scientific">Dreissena polymorpha</name>
    <name type="common">Zebra mussel</name>
    <name type="synonym">Mytilus polymorpha</name>
    <dbReference type="NCBI Taxonomy" id="45954"/>
    <lineage>
        <taxon>Eukaryota</taxon>
        <taxon>Metazoa</taxon>
        <taxon>Spiralia</taxon>
        <taxon>Lophotrochozoa</taxon>
        <taxon>Mollusca</taxon>
        <taxon>Bivalvia</taxon>
        <taxon>Autobranchia</taxon>
        <taxon>Heteroconchia</taxon>
        <taxon>Euheterodonta</taxon>
        <taxon>Imparidentia</taxon>
        <taxon>Neoheterodontei</taxon>
        <taxon>Myida</taxon>
        <taxon>Dreissenoidea</taxon>
        <taxon>Dreissenidae</taxon>
        <taxon>Dreissena</taxon>
    </lineage>
</organism>
<dbReference type="GO" id="GO:0000470">
    <property type="term" value="P:maturation of LSU-rRNA"/>
    <property type="evidence" value="ECO:0007669"/>
    <property type="project" value="TreeGrafter"/>
</dbReference>
<dbReference type="GO" id="GO:0070475">
    <property type="term" value="P:rRNA base methylation"/>
    <property type="evidence" value="ECO:0007669"/>
    <property type="project" value="TreeGrafter"/>
</dbReference>
<feature type="domain" description="SAM-dependent MTase RsmB/NOP-type" evidence="7">
    <location>
        <begin position="1"/>
        <end position="104"/>
    </location>
</feature>
<comment type="similarity">
    <text evidence="1 6">Belongs to the class I-like SAM-binding methyltransferase superfamily. RsmB/NOP family.</text>
</comment>
<dbReference type="PANTHER" id="PTHR22807">
    <property type="entry name" value="NOP2 YEAST -RELATED NOL1/NOP2/FMU SUN DOMAIN-CONTAINING"/>
    <property type="match status" value="1"/>
</dbReference>
<dbReference type="InterPro" id="IPR029063">
    <property type="entry name" value="SAM-dependent_MTases_sf"/>
</dbReference>
<keyword evidence="3 6" id="KW-0808">Transferase</keyword>
<evidence type="ECO:0000256" key="1">
    <source>
        <dbReference type="ARBA" id="ARBA00007494"/>
    </source>
</evidence>
<evidence type="ECO:0000256" key="6">
    <source>
        <dbReference type="PROSITE-ProRule" id="PRU01023"/>
    </source>
</evidence>
<dbReference type="InterPro" id="IPR049560">
    <property type="entry name" value="MeTrfase_RsmB-F_NOP2_cat"/>
</dbReference>
<protein>
    <recommendedName>
        <fullName evidence="7">SAM-dependent MTase RsmB/NOP-type domain-containing protein</fullName>
    </recommendedName>
</protein>
<dbReference type="PROSITE" id="PS51686">
    <property type="entry name" value="SAM_MT_RSMB_NOP"/>
    <property type="match status" value="1"/>
</dbReference>
<dbReference type="Pfam" id="PF01189">
    <property type="entry name" value="Methyltr_RsmB-F"/>
    <property type="match status" value="1"/>
</dbReference>
<dbReference type="Proteomes" id="UP000828390">
    <property type="component" value="Unassembled WGS sequence"/>
</dbReference>
<evidence type="ECO:0000256" key="4">
    <source>
        <dbReference type="ARBA" id="ARBA00022691"/>
    </source>
</evidence>
<feature type="binding site" evidence="6">
    <location>
        <position position="10"/>
    </location>
    <ligand>
        <name>S-adenosyl-L-methionine</name>
        <dbReference type="ChEBI" id="CHEBI:59789"/>
    </ligand>
</feature>
<dbReference type="InterPro" id="IPR001678">
    <property type="entry name" value="MeTrfase_RsmB-F_NOP2_dom"/>
</dbReference>
<reference evidence="8" key="1">
    <citation type="journal article" date="2019" name="bioRxiv">
        <title>The Genome of the Zebra Mussel, Dreissena polymorpha: A Resource for Invasive Species Research.</title>
        <authorList>
            <person name="McCartney M.A."/>
            <person name="Auch B."/>
            <person name="Kono T."/>
            <person name="Mallez S."/>
            <person name="Zhang Y."/>
            <person name="Obille A."/>
            <person name="Becker A."/>
            <person name="Abrahante J.E."/>
            <person name="Garbe J."/>
            <person name="Badalamenti J.P."/>
            <person name="Herman A."/>
            <person name="Mangelson H."/>
            <person name="Liachko I."/>
            <person name="Sullivan S."/>
            <person name="Sone E.D."/>
            <person name="Koren S."/>
            <person name="Silverstein K.A.T."/>
            <person name="Beckman K.B."/>
            <person name="Gohl D.M."/>
        </authorList>
    </citation>
    <scope>NUCLEOTIDE SEQUENCE</scope>
    <source>
        <strain evidence="8">Duluth1</strain>
        <tissue evidence="8">Whole animal</tissue>
    </source>
</reference>
<dbReference type="GO" id="GO:0005730">
    <property type="term" value="C:nucleolus"/>
    <property type="evidence" value="ECO:0007669"/>
    <property type="project" value="TreeGrafter"/>
</dbReference>
<keyword evidence="5 6" id="KW-0694">RNA-binding</keyword>
<evidence type="ECO:0000256" key="2">
    <source>
        <dbReference type="ARBA" id="ARBA00022603"/>
    </source>
</evidence>
<feature type="active site" description="Nucleophile" evidence="6">
    <location>
        <position position="67"/>
    </location>
</feature>
<dbReference type="GO" id="GO:0009383">
    <property type="term" value="F:rRNA (cytosine-C5-)-methyltransferase activity"/>
    <property type="evidence" value="ECO:0007669"/>
    <property type="project" value="TreeGrafter"/>
</dbReference>
<dbReference type="EMBL" id="JAIWYP010000008">
    <property type="protein sequence ID" value="KAH3784241.1"/>
    <property type="molecule type" value="Genomic_DNA"/>
</dbReference>
<comment type="caution">
    <text evidence="8">The sequence shown here is derived from an EMBL/GenBank/DDBJ whole genome shotgun (WGS) entry which is preliminary data.</text>
</comment>
<gene>
    <name evidence="8" type="ORF">DPMN_162194</name>
</gene>
<comment type="caution">
    <text evidence="6">Lacks conserved residue(s) required for the propagation of feature annotation.</text>
</comment>